<evidence type="ECO:0000256" key="1">
    <source>
        <dbReference type="SAM" id="SignalP"/>
    </source>
</evidence>
<feature type="signal peptide" evidence="1">
    <location>
        <begin position="1"/>
        <end position="22"/>
    </location>
</feature>
<dbReference type="Gene3D" id="3.40.30.10">
    <property type="entry name" value="Glutaredoxin"/>
    <property type="match status" value="1"/>
</dbReference>
<keyword evidence="1" id="KW-0732">Signal</keyword>
<dbReference type="InterPro" id="IPR012336">
    <property type="entry name" value="Thioredoxin-like_fold"/>
</dbReference>
<organism evidence="3 4">
    <name type="scientific">Sphingomonas horti</name>
    <dbReference type="NCBI Taxonomy" id="2682842"/>
    <lineage>
        <taxon>Bacteria</taxon>
        <taxon>Pseudomonadati</taxon>
        <taxon>Pseudomonadota</taxon>
        <taxon>Alphaproteobacteria</taxon>
        <taxon>Sphingomonadales</taxon>
        <taxon>Sphingomonadaceae</taxon>
        <taxon>Sphingomonas</taxon>
    </lineage>
</organism>
<dbReference type="RefSeq" id="WP_181599963.1">
    <property type="nucleotide sequence ID" value="NZ_WQMS01000016.1"/>
</dbReference>
<name>A0A6I4J3B8_9SPHN</name>
<evidence type="ECO:0000259" key="2">
    <source>
        <dbReference type="Pfam" id="PF13462"/>
    </source>
</evidence>
<evidence type="ECO:0000313" key="3">
    <source>
        <dbReference type="EMBL" id="MVO78826.1"/>
    </source>
</evidence>
<dbReference type="Gene3D" id="1.10.40.110">
    <property type="match status" value="1"/>
</dbReference>
<evidence type="ECO:0000313" key="4">
    <source>
        <dbReference type="Proteomes" id="UP000441389"/>
    </source>
</evidence>
<gene>
    <name evidence="3" type="ORF">GON01_12895</name>
</gene>
<comment type="caution">
    <text evidence="3">The sequence shown here is derived from an EMBL/GenBank/DDBJ whole genome shotgun (WGS) entry which is preliminary data.</text>
</comment>
<accession>A0A6I4J3B8</accession>
<protein>
    <submittedName>
        <fullName evidence="3">Thioredoxin domain-containing protein</fullName>
    </submittedName>
</protein>
<dbReference type="Proteomes" id="UP000441389">
    <property type="component" value="Unassembled WGS sequence"/>
</dbReference>
<keyword evidence="4" id="KW-1185">Reference proteome</keyword>
<sequence length="220" mass="23224">MKPLKIAVAALGALALAGAAAAVDWIHKVTQTPAGAFVLGNPAAKTRLVEYVSYTCPHCAHFTGEASAPLRKYVASGGTAVEIRHAVRDAVDLTATLLARCTGPARFFAVHDKLFATQQTWFEAAGRYIEANRDALDKAKQPQQLQMVAKGAGLGSIVGLSDAQVNACLADTAAERPVLGMAEEAWGIRKIPGTPYFMINGTGVDATTSWAALEPHLKRN</sequence>
<proteinExistence type="predicted"/>
<dbReference type="InterPro" id="IPR036249">
    <property type="entry name" value="Thioredoxin-like_sf"/>
</dbReference>
<dbReference type="AlphaFoldDB" id="A0A6I4J3B8"/>
<dbReference type="EMBL" id="WQMS01000016">
    <property type="protein sequence ID" value="MVO78826.1"/>
    <property type="molecule type" value="Genomic_DNA"/>
</dbReference>
<feature type="chain" id="PRO_5026240447" evidence="1">
    <location>
        <begin position="23"/>
        <end position="220"/>
    </location>
</feature>
<feature type="domain" description="Thioredoxin-like fold" evidence="2">
    <location>
        <begin position="37"/>
        <end position="217"/>
    </location>
</feature>
<dbReference type="SUPFAM" id="SSF52833">
    <property type="entry name" value="Thioredoxin-like"/>
    <property type="match status" value="1"/>
</dbReference>
<reference evidence="3 4" key="1">
    <citation type="submission" date="2019-12" db="EMBL/GenBank/DDBJ databases">
        <authorList>
            <person name="Huq M.A."/>
        </authorList>
    </citation>
    <scope>NUCLEOTIDE SEQUENCE [LARGE SCALE GENOMIC DNA]</scope>
    <source>
        <strain evidence="3 4">MAH-20</strain>
    </source>
</reference>
<dbReference type="Pfam" id="PF13462">
    <property type="entry name" value="Thioredoxin_4"/>
    <property type="match status" value="1"/>
</dbReference>